<dbReference type="KEGG" id="apro:F751_2018"/>
<reference evidence="2 3" key="1">
    <citation type="journal article" date="2014" name="BMC Genomics">
        <title>Oil accumulation mechanisms of the oleaginous microalga Chlorella protothecoides revealed through its genome, transcriptomes, and proteomes.</title>
        <authorList>
            <person name="Gao C."/>
            <person name="Wang Y."/>
            <person name="Shen Y."/>
            <person name="Yan D."/>
            <person name="He X."/>
            <person name="Dai J."/>
            <person name="Wu Q."/>
        </authorList>
    </citation>
    <scope>NUCLEOTIDE SEQUENCE [LARGE SCALE GENOMIC DNA]</scope>
    <source>
        <strain evidence="2 3">0710</strain>
    </source>
</reference>
<feature type="compositionally biased region" description="Basic residues" evidence="1">
    <location>
        <begin position="52"/>
        <end position="61"/>
    </location>
</feature>
<feature type="compositionally biased region" description="Acidic residues" evidence="1">
    <location>
        <begin position="1"/>
        <end position="11"/>
    </location>
</feature>
<name>A0A087SMH8_AUXPR</name>
<dbReference type="AlphaFoldDB" id="A0A087SMH8"/>
<protein>
    <submittedName>
        <fullName evidence="2">Uncharacterized protein</fullName>
    </submittedName>
</protein>
<sequence length="118" mass="12706">MVVQGGEDEQAEGWRASRSPGGGSWRGREMSAPSLGQIPGPSRVVPWDAARHPRSHVRPHRPVLAPEHALLPRPLGPRPPPAAPVTAPLGADPRTGRRRCSAAPGWQAWRPRLPPSPE</sequence>
<evidence type="ECO:0000256" key="1">
    <source>
        <dbReference type="SAM" id="MobiDB-lite"/>
    </source>
</evidence>
<feature type="region of interest" description="Disordered" evidence="1">
    <location>
        <begin position="1"/>
        <end position="118"/>
    </location>
</feature>
<keyword evidence="3" id="KW-1185">Reference proteome</keyword>
<feature type="compositionally biased region" description="Pro residues" evidence="1">
    <location>
        <begin position="74"/>
        <end position="83"/>
    </location>
</feature>
<evidence type="ECO:0000313" key="3">
    <source>
        <dbReference type="Proteomes" id="UP000028924"/>
    </source>
</evidence>
<dbReference type="EMBL" id="KL662138">
    <property type="protein sequence ID" value="KFM26932.1"/>
    <property type="molecule type" value="Genomic_DNA"/>
</dbReference>
<dbReference type="RefSeq" id="XP_011399888.1">
    <property type="nucleotide sequence ID" value="XM_011401586.1"/>
</dbReference>
<dbReference type="GeneID" id="23613409"/>
<organism evidence="2 3">
    <name type="scientific">Auxenochlorella protothecoides</name>
    <name type="common">Green microalga</name>
    <name type="synonym">Chlorella protothecoides</name>
    <dbReference type="NCBI Taxonomy" id="3075"/>
    <lineage>
        <taxon>Eukaryota</taxon>
        <taxon>Viridiplantae</taxon>
        <taxon>Chlorophyta</taxon>
        <taxon>core chlorophytes</taxon>
        <taxon>Trebouxiophyceae</taxon>
        <taxon>Chlorellales</taxon>
        <taxon>Chlorellaceae</taxon>
        <taxon>Auxenochlorella</taxon>
    </lineage>
</organism>
<gene>
    <name evidence="2" type="ORF">F751_2018</name>
</gene>
<evidence type="ECO:0000313" key="2">
    <source>
        <dbReference type="EMBL" id="KFM26932.1"/>
    </source>
</evidence>
<proteinExistence type="predicted"/>
<dbReference type="Proteomes" id="UP000028924">
    <property type="component" value="Unassembled WGS sequence"/>
</dbReference>
<accession>A0A087SMH8</accession>